<proteinExistence type="predicted"/>
<dbReference type="Proteomes" id="UP001501343">
    <property type="component" value="Unassembled WGS sequence"/>
</dbReference>
<gene>
    <name evidence="1" type="ORF">GCM10009775_22280</name>
</gene>
<dbReference type="RefSeq" id="WP_248148368.1">
    <property type="nucleotide sequence ID" value="NZ_BAAAOF010000004.1"/>
</dbReference>
<evidence type="ECO:0000313" key="1">
    <source>
        <dbReference type="EMBL" id="GAA1929754.1"/>
    </source>
</evidence>
<accession>A0ABP5B3V1</accession>
<protein>
    <submittedName>
        <fullName evidence="1">Uncharacterized protein</fullName>
    </submittedName>
</protein>
<comment type="caution">
    <text evidence="1">The sequence shown here is derived from an EMBL/GenBank/DDBJ whole genome shotgun (WGS) entry which is preliminary data.</text>
</comment>
<sequence length="79" mass="8898">MLKMVESMPMGQFARFPGVEIPDEALERLVALSSGRLTRRPEERHPMHSEVRRTVLLGEDLGLLHAKRPVKGPLTGIVR</sequence>
<keyword evidence="2" id="KW-1185">Reference proteome</keyword>
<evidence type="ECO:0000313" key="2">
    <source>
        <dbReference type="Proteomes" id="UP001501343"/>
    </source>
</evidence>
<reference evidence="2" key="1">
    <citation type="journal article" date="2019" name="Int. J. Syst. Evol. Microbiol.">
        <title>The Global Catalogue of Microorganisms (GCM) 10K type strain sequencing project: providing services to taxonomists for standard genome sequencing and annotation.</title>
        <authorList>
            <consortium name="The Broad Institute Genomics Platform"/>
            <consortium name="The Broad Institute Genome Sequencing Center for Infectious Disease"/>
            <person name="Wu L."/>
            <person name="Ma J."/>
        </authorList>
    </citation>
    <scope>NUCLEOTIDE SEQUENCE [LARGE SCALE GENOMIC DNA]</scope>
    <source>
        <strain evidence="2">JCM 14900</strain>
    </source>
</reference>
<name>A0ABP5B3V1_9MICO</name>
<organism evidence="1 2">
    <name type="scientific">Microbacterium aoyamense</name>
    <dbReference type="NCBI Taxonomy" id="344166"/>
    <lineage>
        <taxon>Bacteria</taxon>
        <taxon>Bacillati</taxon>
        <taxon>Actinomycetota</taxon>
        <taxon>Actinomycetes</taxon>
        <taxon>Micrococcales</taxon>
        <taxon>Microbacteriaceae</taxon>
        <taxon>Microbacterium</taxon>
    </lineage>
</organism>
<dbReference type="EMBL" id="BAAAOF010000004">
    <property type="protein sequence ID" value="GAA1929754.1"/>
    <property type="molecule type" value="Genomic_DNA"/>
</dbReference>